<protein>
    <submittedName>
        <fullName evidence="1">Uncharacterized protein</fullName>
    </submittedName>
</protein>
<proteinExistence type="predicted"/>
<reference evidence="1" key="1">
    <citation type="submission" date="2020-07" db="EMBL/GenBank/DDBJ databases">
        <title>Multicomponent nature underlies the extraordinary mechanical properties of spider dragline silk.</title>
        <authorList>
            <person name="Kono N."/>
            <person name="Nakamura H."/>
            <person name="Mori M."/>
            <person name="Yoshida Y."/>
            <person name="Ohtoshi R."/>
            <person name="Malay A.D."/>
            <person name="Moran D.A.P."/>
            <person name="Tomita M."/>
            <person name="Numata K."/>
            <person name="Arakawa K."/>
        </authorList>
    </citation>
    <scope>NUCLEOTIDE SEQUENCE</scope>
</reference>
<dbReference type="Proteomes" id="UP000887116">
    <property type="component" value="Unassembled WGS sequence"/>
</dbReference>
<dbReference type="EMBL" id="BMAO01033291">
    <property type="protein sequence ID" value="GFQ88401.1"/>
    <property type="molecule type" value="Genomic_DNA"/>
</dbReference>
<organism evidence="1 2">
    <name type="scientific">Trichonephila clavata</name>
    <name type="common">Joro spider</name>
    <name type="synonym">Nephila clavata</name>
    <dbReference type="NCBI Taxonomy" id="2740835"/>
    <lineage>
        <taxon>Eukaryota</taxon>
        <taxon>Metazoa</taxon>
        <taxon>Ecdysozoa</taxon>
        <taxon>Arthropoda</taxon>
        <taxon>Chelicerata</taxon>
        <taxon>Arachnida</taxon>
        <taxon>Araneae</taxon>
        <taxon>Araneomorphae</taxon>
        <taxon>Entelegynae</taxon>
        <taxon>Araneoidea</taxon>
        <taxon>Nephilidae</taxon>
        <taxon>Trichonephila</taxon>
    </lineage>
</organism>
<keyword evidence="2" id="KW-1185">Reference proteome</keyword>
<gene>
    <name evidence="1" type="primary">AVEN_129891_1</name>
    <name evidence="1" type="ORF">TNCT_530511</name>
</gene>
<dbReference type="InterPro" id="IPR011043">
    <property type="entry name" value="Gal_Oxase/kelch_b-propeller"/>
</dbReference>
<comment type="caution">
    <text evidence="1">The sequence shown here is derived from an EMBL/GenBank/DDBJ whole genome shotgun (WGS) entry which is preliminary data.</text>
</comment>
<evidence type="ECO:0000313" key="1">
    <source>
        <dbReference type="EMBL" id="GFQ88401.1"/>
    </source>
</evidence>
<dbReference type="OrthoDB" id="6431527at2759"/>
<evidence type="ECO:0000313" key="2">
    <source>
        <dbReference type="Proteomes" id="UP000887116"/>
    </source>
</evidence>
<dbReference type="SUPFAM" id="SSF50965">
    <property type="entry name" value="Galactose oxidase, central domain"/>
    <property type="match status" value="1"/>
</dbReference>
<sequence length="1553" mass="173787">TANSFDPLQQCLADVSVILNNRQNNLDGAYYNLGRVWLKDRNQAIASEVIVTGKTSSHLPSIITYVLVVTEHKILPDTSMPLVENAIARIKSIIDKIWLSITASVRKSLKQDILDLLLLRGEQEVTGLLKFSSVMVDNVLAENVNSIPVENLVTASSHQQIKELKSITHFSSRVVDVHGKTNGEVLREFAKRIVLTFGDSKLKGRYSLTSPVEITGDIFLTGLINDNINLDQLTLYSVQKHTEQALKGPFVFTSPHAVLGNLDVAGYINGININQLMTLSTDQTVLSDIVFNELLTINGNLVVDYVNGIDLDEMAVLKTGNHVVAGFVTFSRPLTADSISMTEYVVLDDVDPSLMLQDIINHVEGVVNSNEVSFHNVVVLGHVIATEGINGLQISELPTTVWLRTINQQIEAPVNLAKIVAKSDLEVKRVNNLNLDEDFAHSFKNETILSFKSFDQEVVITEHLNVTEAVVNGFDITSFQKEMDGYKEDGTVHGVKTLENLQIFGHVDAKILNNFVVDNIMHTKAFQTVLGEKRFLSELTTFPGDLIAQNVNFNTFNSIDLQKFIDNAVSRTAPKYVIANKAFWNVEAQDSILAEESTLNGINFSQMLNRIVTLNTSQEILSGKRFLEQLVLEKSSTISNLNGESWSNIVNNVVFVDEYGYIIAPKTFNGKFEVGDLLNHGFINGINITYLYENTFFKSGNNVIKQPVSFMENLHIANLQANALIDGLSWDHFIFIQQDESLDHSQFLSDVVLLSNMHVGGLLNGCNITQLRLQTLHANKKNQFVNEKAIVQNIHIIGNLHLKDKVNEIPVEELQLRFITVAGDQIITTPVHVESDLRVAKLNLVDLTNNVNLEEILRDAVRHSFPQEVLGQKSFQDIMADTLTAEALFIIESLDGIDVINVLNNAVMKSGNKKIFGEKIFHSLTADAVLIHGYINGLRLPQDVVLTSTDDHISGHTSVMSDLSLESDVNVFGKIAGVDLNNLIQSRVTLTEEQLVSSSLTFLRDVKMLGDLSIDGTVNDVVLELVCKVNQAFPLEGEKIFSQDIHILRSLSTPFINEHDVVQMDRDILRYNRDEFLESLQVFQNTLKAKNSLLTDLINGISLSDIISTFVVVQSNYNITLSYFGDLENALAHQINLQMEASGNQILRFAYFVLVQEINMGSTTKILYGYDLTHATGEFSHSMVIWTTEKQCSYLERCCHLEFSRWMRIKRSGHIMIEGDAEPGRFYPIRNPSPVAFDKNFVIWSNVPDVESKWCSSNNKSELVLASMKESGEMEILMGLKDAPLLSDVKTFRRGHLYAVAGFFFSKKEDEYSSAVVYVFNEVKREWREHQTLPSFGVLSLDITHNVNEDEIVLAIGTGMGTYSSIYKWNDDENVFDLLQNIPPQYVTSTLWLNARFVHLLAMSSVSYWPKKEGDCLEFLSGGKIDIFVYYNNRAKWIQSINLHGVVSMISFTLAGDTFLVAASHQLQSVYVYELKGYAGFSLIHSMFVGEVRHLNAFTIGDNIYMTVAVASEPSKLLKIFMQGKHALPKSIENLSLEQSDEAIHDEKFVSGC</sequence>
<feature type="non-terminal residue" evidence="1">
    <location>
        <position position="1"/>
    </location>
</feature>
<name>A0A8X6KXZ7_TRICU</name>
<accession>A0A8X6KXZ7</accession>